<reference evidence="4 5" key="1">
    <citation type="submission" date="2024-09" db="EMBL/GenBank/DDBJ databases">
        <authorList>
            <person name="Sun Q."/>
            <person name="Mori K."/>
        </authorList>
    </citation>
    <scope>NUCLEOTIDE SEQUENCE [LARGE SCALE GENOMIC DNA]</scope>
    <source>
        <strain evidence="4 5">JCM 3028</strain>
    </source>
</reference>
<feature type="domain" description="N-acetyltransferase" evidence="3">
    <location>
        <begin position="35"/>
        <end position="179"/>
    </location>
</feature>
<dbReference type="EMBL" id="JBHMBS010000001">
    <property type="protein sequence ID" value="MFB9674383.1"/>
    <property type="molecule type" value="Genomic_DNA"/>
</dbReference>
<dbReference type="InterPro" id="IPR016181">
    <property type="entry name" value="Acyl_CoA_acyltransferase"/>
</dbReference>
<dbReference type="PANTHER" id="PTHR13947">
    <property type="entry name" value="GNAT FAMILY N-ACETYLTRANSFERASE"/>
    <property type="match status" value="1"/>
</dbReference>
<evidence type="ECO:0000313" key="5">
    <source>
        <dbReference type="Proteomes" id="UP001589610"/>
    </source>
</evidence>
<name>A0ABV5T5L6_9ACTN</name>
<dbReference type="RefSeq" id="WP_344743789.1">
    <property type="nucleotide sequence ID" value="NZ_BAAAWW010000033.1"/>
</dbReference>
<organism evidence="4 5">
    <name type="scientific">Streptosporangium vulgare</name>
    <dbReference type="NCBI Taxonomy" id="46190"/>
    <lineage>
        <taxon>Bacteria</taxon>
        <taxon>Bacillati</taxon>
        <taxon>Actinomycetota</taxon>
        <taxon>Actinomycetes</taxon>
        <taxon>Streptosporangiales</taxon>
        <taxon>Streptosporangiaceae</taxon>
        <taxon>Streptosporangium</taxon>
    </lineage>
</organism>
<keyword evidence="1" id="KW-0808">Transferase</keyword>
<evidence type="ECO:0000313" key="4">
    <source>
        <dbReference type="EMBL" id="MFB9674383.1"/>
    </source>
</evidence>
<accession>A0ABV5T5L6</accession>
<dbReference type="Pfam" id="PF00583">
    <property type="entry name" value="Acetyltransf_1"/>
    <property type="match status" value="1"/>
</dbReference>
<proteinExistence type="predicted"/>
<feature type="region of interest" description="Disordered" evidence="2">
    <location>
        <begin position="1"/>
        <end position="24"/>
    </location>
</feature>
<keyword evidence="5" id="KW-1185">Reference proteome</keyword>
<comment type="caution">
    <text evidence="4">The sequence shown here is derived from an EMBL/GenBank/DDBJ whole genome shotgun (WGS) entry which is preliminary data.</text>
</comment>
<evidence type="ECO:0000256" key="1">
    <source>
        <dbReference type="ARBA" id="ARBA00022679"/>
    </source>
</evidence>
<dbReference type="InterPro" id="IPR000182">
    <property type="entry name" value="GNAT_dom"/>
</dbReference>
<gene>
    <name evidence="4" type="ORF">ACFFRH_02680</name>
</gene>
<evidence type="ECO:0000256" key="2">
    <source>
        <dbReference type="SAM" id="MobiDB-lite"/>
    </source>
</evidence>
<protein>
    <submittedName>
        <fullName evidence="4">GNAT family N-acetyltransferase</fullName>
    </submittedName>
</protein>
<dbReference type="SUPFAM" id="SSF55729">
    <property type="entry name" value="Acyl-CoA N-acyltransferases (Nat)"/>
    <property type="match status" value="1"/>
</dbReference>
<dbReference type="InterPro" id="IPR050769">
    <property type="entry name" value="NAT_camello-type"/>
</dbReference>
<dbReference type="Proteomes" id="UP001589610">
    <property type="component" value="Unassembled WGS sequence"/>
</dbReference>
<dbReference type="CDD" id="cd04301">
    <property type="entry name" value="NAT_SF"/>
    <property type="match status" value="1"/>
</dbReference>
<dbReference type="PROSITE" id="PS51186">
    <property type="entry name" value="GNAT"/>
    <property type="match status" value="1"/>
</dbReference>
<sequence>MTIDSARPAAPGTERPRPPAPEASLQVRYVAVRDPEVRPLLEDLHHEYASRYGPNEEMSRYPDERFTPEHGGAFLVLVEHGRTVAGGAFFRHDEETAELKRIWAHPDHRRRGLGVAVVRELEREAARQGYRRIYLTTGPRQPEAAGLYLATGYTPLYDLGADPEKVGPHPFEKIIRGSA</sequence>
<evidence type="ECO:0000259" key="3">
    <source>
        <dbReference type="PROSITE" id="PS51186"/>
    </source>
</evidence>
<dbReference type="PANTHER" id="PTHR13947:SF37">
    <property type="entry name" value="LD18367P"/>
    <property type="match status" value="1"/>
</dbReference>
<dbReference type="Gene3D" id="3.40.630.30">
    <property type="match status" value="1"/>
</dbReference>